<keyword evidence="6 17" id="KW-0812">Transmembrane</keyword>
<name>A0A410DTD6_9CLOT</name>
<evidence type="ECO:0000256" key="17">
    <source>
        <dbReference type="HAMAP-Rule" id="MF_01006"/>
    </source>
</evidence>
<evidence type="ECO:0000256" key="14">
    <source>
        <dbReference type="ARBA" id="ARBA00032707"/>
    </source>
</evidence>
<comment type="subcellular location">
    <subcellularLocation>
        <location evidence="1 17">Cell membrane</location>
        <topology evidence="1 17">Multi-pass membrane protein</topology>
    </subcellularLocation>
</comment>
<dbReference type="NCBIfam" id="TIGR00753">
    <property type="entry name" value="undec_PP_bacA"/>
    <property type="match status" value="1"/>
</dbReference>
<keyword evidence="10 17" id="KW-1133">Transmembrane helix</keyword>
<keyword evidence="5 17" id="KW-1003">Cell membrane</keyword>
<evidence type="ECO:0000256" key="11">
    <source>
        <dbReference type="ARBA" id="ARBA00023136"/>
    </source>
</evidence>
<feature type="transmembrane region" description="Helical" evidence="17">
    <location>
        <begin position="49"/>
        <end position="67"/>
    </location>
</feature>
<keyword evidence="11 17" id="KW-0472">Membrane</keyword>
<feature type="transmembrane region" description="Helical" evidence="17">
    <location>
        <begin position="113"/>
        <end position="133"/>
    </location>
</feature>
<dbReference type="AlphaFoldDB" id="A0A410DTD6"/>
<dbReference type="GO" id="GO:0005886">
    <property type="term" value="C:plasma membrane"/>
    <property type="evidence" value="ECO:0007669"/>
    <property type="project" value="UniProtKB-SubCell"/>
</dbReference>
<keyword evidence="19" id="KW-1185">Reference proteome</keyword>
<feature type="transmembrane region" description="Helical" evidence="17">
    <location>
        <begin position="224"/>
        <end position="246"/>
    </location>
</feature>
<dbReference type="Proteomes" id="UP000286268">
    <property type="component" value="Chromosome"/>
</dbReference>
<evidence type="ECO:0000256" key="9">
    <source>
        <dbReference type="ARBA" id="ARBA00022984"/>
    </source>
</evidence>
<dbReference type="GO" id="GO:0009252">
    <property type="term" value="P:peptidoglycan biosynthetic process"/>
    <property type="evidence" value="ECO:0007669"/>
    <property type="project" value="UniProtKB-KW"/>
</dbReference>
<evidence type="ECO:0000256" key="7">
    <source>
        <dbReference type="ARBA" id="ARBA00022801"/>
    </source>
</evidence>
<evidence type="ECO:0000256" key="2">
    <source>
        <dbReference type="ARBA" id="ARBA00010621"/>
    </source>
</evidence>
<protein>
    <recommendedName>
        <fullName evidence="4 17">Undecaprenyl-diphosphatase</fullName>
        <ecNumber evidence="3 17">3.6.1.27</ecNumber>
    </recommendedName>
    <alternativeName>
        <fullName evidence="15 17">Bacitracin resistance protein</fullName>
    </alternativeName>
    <alternativeName>
        <fullName evidence="14 17">Undecaprenyl pyrophosphate phosphatase</fullName>
    </alternativeName>
</protein>
<dbReference type="KEGG" id="cmah:C1I91_13210"/>
<comment type="similarity">
    <text evidence="2 17">Belongs to the UppP family.</text>
</comment>
<evidence type="ECO:0000256" key="4">
    <source>
        <dbReference type="ARBA" id="ARBA00021581"/>
    </source>
</evidence>
<reference evidence="18 19" key="1">
    <citation type="submission" date="2018-01" db="EMBL/GenBank/DDBJ databases">
        <title>Genome Sequencing and Assembly of Anaerobacter polyendosporus strain CT4.</title>
        <authorList>
            <person name="Tachaapaikoon C."/>
            <person name="Sutheeworapong S."/>
            <person name="Jenjaroenpun P."/>
            <person name="Wongsurawat T."/>
            <person name="Nookeaw I."/>
            <person name="Cheawchanlertfa P."/>
            <person name="Kosugi A."/>
            <person name="Cheevadhanarak S."/>
            <person name="Ratanakhanokchai K."/>
        </authorList>
    </citation>
    <scope>NUCLEOTIDE SEQUENCE [LARGE SCALE GENOMIC DNA]</scope>
    <source>
        <strain evidence="18 19">CT4</strain>
    </source>
</reference>
<evidence type="ECO:0000256" key="1">
    <source>
        <dbReference type="ARBA" id="ARBA00004651"/>
    </source>
</evidence>
<evidence type="ECO:0000313" key="18">
    <source>
        <dbReference type="EMBL" id="QAA32513.1"/>
    </source>
</evidence>
<feature type="transmembrane region" description="Helical" evidence="17">
    <location>
        <begin position="153"/>
        <end position="170"/>
    </location>
</feature>
<dbReference type="GO" id="GO:0050380">
    <property type="term" value="F:undecaprenyl-diphosphatase activity"/>
    <property type="evidence" value="ECO:0007669"/>
    <property type="project" value="UniProtKB-UniRule"/>
</dbReference>
<evidence type="ECO:0000256" key="5">
    <source>
        <dbReference type="ARBA" id="ARBA00022475"/>
    </source>
</evidence>
<keyword evidence="9 17" id="KW-0573">Peptidoglycan synthesis</keyword>
<comment type="function">
    <text evidence="17">Catalyzes the dephosphorylation of undecaprenyl diphosphate (UPP). Confers resistance to bacitracin.</text>
</comment>
<keyword evidence="8 17" id="KW-0133">Cell shape</keyword>
<evidence type="ECO:0000256" key="8">
    <source>
        <dbReference type="ARBA" id="ARBA00022960"/>
    </source>
</evidence>
<evidence type="ECO:0000256" key="10">
    <source>
        <dbReference type="ARBA" id="ARBA00022989"/>
    </source>
</evidence>
<dbReference type="NCBIfam" id="NF001390">
    <property type="entry name" value="PRK00281.1-4"/>
    <property type="match status" value="1"/>
</dbReference>
<organism evidence="18 19">
    <name type="scientific">Clostridium manihotivorum</name>
    <dbReference type="NCBI Taxonomy" id="2320868"/>
    <lineage>
        <taxon>Bacteria</taxon>
        <taxon>Bacillati</taxon>
        <taxon>Bacillota</taxon>
        <taxon>Clostridia</taxon>
        <taxon>Eubacteriales</taxon>
        <taxon>Clostridiaceae</taxon>
        <taxon>Clostridium</taxon>
    </lineage>
</organism>
<comment type="miscellaneous">
    <text evidence="17">Bacitracin is thought to be involved in the inhibition of peptidoglycan synthesis by sequestering undecaprenyl diphosphate, thereby reducing the pool of lipid carrier available.</text>
</comment>
<evidence type="ECO:0000256" key="16">
    <source>
        <dbReference type="ARBA" id="ARBA00047594"/>
    </source>
</evidence>
<comment type="catalytic activity">
    <reaction evidence="16 17">
        <text>di-trans,octa-cis-undecaprenyl diphosphate + H2O = di-trans,octa-cis-undecaprenyl phosphate + phosphate + H(+)</text>
        <dbReference type="Rhea" id="RHEA:28094"/>
        <dbReference type="ChEBI" id="CHEBI:15377"/>
        <dbReference type="ChEBI" id="CHEBI:15378"/>
        <dbReference type="ChEBI" id="CHEBI:43474"/>
        <dbReference type="ChEBI" id="CHEBI:58405"/>
        <dbReference type="ChEBI" id="CHEBI:60392"/>
        <dbReference type="EC" id="3.6.1.27"/>
    </reaction>
</comment>
<evidence type="ECO:0000313" key="19">
    <source>
        <dbReference type="Proteomes" id="UP000286268"/>
    </source>
</evidence>
<feature type="transmembrane region" description="Helical" evidence="17">
    <location>
        <begin position="87"/>
        <end position="106"/>
    </location>
</feature>
<dbReference type="RefSeq" id="WP_128213302.1">
    <property type="nucleotide sequence ID" value="NZ_CP025746.1"/>
</dbReference>
<keyword evidence="12 17" id="KW-0046">Antibiotic resistance</keyword>
<keyword evidence="13 17" id="KW-0961">Cell wall biogenesis/degradation</keyword>
<evidence type="ECO:0000256" key="6">
    <source>
        <dbReference type="ARBA" id="ARBA00022692"/>
    </source>
</evidence>
<dbReference type="GO" id="GO:0071555">
    <property type="term" value="P:cell wall organization"/>
    <property type="evidence" value="ECO:0007669"/>
    <property type="project" value="UniProtKB-KW"/>
</dbReference>
<feature type="transmembrane region" description="Helical" evidence="17">
    <location>
        <begin position="6"/>
        <end position="28"/>
    </location>
</feature>
<feature type="transmembrane region" description="Helical" evidence="17">
    <location>
        <begin position="258"/>
        <end position="274"/>
    </location>
</feature>
<dbReference type="OrthoDB" id="9808289at2"/>
<evidence type="ECO:0000256" key="13">
    <source>
        <dbReference type="ARBA" id="ARBA00023316"/>
    </source>
</evidence>
<gene>
    <name evidence="17" type="primary">uppP</name>
    <name evidence="18" type="ORF">C1I91_13210</name>
</gene>
<proteinExistence type="inferred from homology"/>
<sequence length="275" mass="30340">MNLDFIYILKAIIVAIVEGITEFLPVSSTGHMVFVGELIGFGGTDFTKMFEVVIQLGAILAVVVLYWKKLWKNLIDLFSLNKKAINFWVVILIATIPFGTFGLKFNKFIENNFFTTKTVIVGFIVGGVLLLIAESYRNKKQANFKKDVSDISYIQAIVIGIFQCLALWQGMSRSASTIIGGWVSGIATPVAAELSFFLAIPVMVGASGLELFKFNYSAITTTELVALLIGFIVAFLVALVVVEKFIAYLQKKPMKAFSVYRIVLGVALAIKIFVF</sequence>
<dbReference type="EMBL" id="CP025746">
    <property type="protein sequence ID" value="QAA32513.1"/>
    <property type="molecule type" value="Genomic_DNA"/>
</dbReference>
<dbReference type="HAMAP" id="MF_01006">
    <property type="entry name" value="Undec_diphosphatase"/>
    <property type="match status" value="1"/>
</dbReference>
<evidence type="ECO:0000256" key="3">
    <source>
        <dbReference type="ARBA" id="ARBA00012374"/>
    </source>
</evidence>
<dbReference type="PANTHER" id="PTHR30622">
    <property type="entry name" value="UNDECAPRENYL-DIPHOSPHATASE"/>
    <property type="match status" value="1"/>
</dbReference>
<dbReference type="Pfam" id="PF02673">
    <property type="entry name" value="BacA"/>
    <property type="match status" value="1"/>
</dbReference>
<dbReference type="PANTHER" id="PTHR30622:SF3">
    <property type="entry name" value="UNDECAPRENYL-DIPHOSPHATASE"/>
    <property type="match status" value="1"/>
</dbReference>
<dbReference type="InterPro" id="IPR003824">
    <property type="entry name" value="UppP"/>
</dbReference>
<evidence type="ECO:0000256" key="12">
    <source>
        <dbReference type="ARBA" id="ARBA00023251"/>
    </source>
</evidence>
<dbReference type="GO" id="GO:0046677">
    <property type="term" value="P:response to antibiotic"/>
    <property type="evidence" value="ECO:0007669"/>
    <property type="project" value="UniProtKB-UniRule"/>
</dbReference>
<dbReference type="GO" id="GO:0008360">
    <property type="term" value="P:regulation of cell shape"/>
    <property type="evidence" value="ECO:0007669"/>
    <property type="project" value="UniProtKB-KW"/>
</dbReference>
<dbReference type="EC" id="3.6.1.27" evidence="3 17"/>
<evidence type="ECO:0000256" key="15">
    <source>
        <dbReference type="ARBA" id="ARBA00032932"/>
    </source>
</evidence>
<feature type="transmembrane region" description="Helical" evidence="17">
    <location>
        <begin position="182"/>
        <end position="204"/>
    </location>
</feature>
<keyword evidence="7 17" id="KW-0378">Hydrolase</keyword>
<accession>A0A410DTD6</accession>